<dbReference type="PROSITE" id="PS50297">
    <property type="entry name" value="ANK_REP_REGION"/>
    <property type="match status" value="3"/>
</dbReference>
<dbReference type="Gene3D" id="1.25.40.20">
    <property type="entry name" value="Ankyrin repeat-containing domain"/>
    <property type="match status" value="5"/>
</dbReference>
<evidence type="ECO:0000313" key="10">
    <source>
        <dbReference type="Proteomes" id="UP001147782"/>
    </source>
</evidence>
<keyword evidence="5 6" id="KW-0040">ANK repeat</keyword>
<feature type="repeat" description="ANK" evidence="6">
    <location>
        <begin position="885"/>
        <end position="917"/>
    </location>
</feature>
<reference evidence="9" key="2">
    <citation type="journal article" date="2023" name="IMA Fungus">
        <title>Comparative genomic study of the Penicillium genus elucidates a diverse pangenome and 15 lateral gene transfer events.</title>
        <authorList>
            <person name="Petersen C."/>
            <person name="Sorensen T."/>
            <person name="Nielsen M.R."/>
            <person name="Sondergaard T.E."/>
            <person name="Sorensen J.L."/>
            <person name="Fitzpatrick D.A."/>
            <person name="Frisvad J.C."/>
            <person name="Nielsen K.L."/>
        </authorList>
    </citation>
    <scope>NUCLEOTIDE SEQUENCE</scope>
    <source>
        <strain evidence="9">IBT 29864</strain>
    </source>
</reference>
<dbReference type="Pfam" id="PF12796">
    <property type="entry name" value="Ank_2"/>
    <property type="match status" value="4"/>
</dbReference>
<proteinExistence type="predicted"/>
<evidence type="ECO:0000256" key="4">
    <source>
        <dbReference type="ARBA" id="ARBA00022833"/>
    </source>
</evidence>
<sequence length="1517" mass="168708">MPSDAEQVAFLLENPTYTAWVEGSGARILYLHGTAHSVVDTLADQLLWNWRIYRNFDSENDNRIISFTFDHTDPLRDSMADFTAFAISQLRLGHNTSCQGAADKSSYQRLQSQIAFQGGWTEKAVLSNFEFLVQPHDLTVFLLKNFDECDESSRALFHRYLQTMAEGTEEHVRIIVTTKQPHALLTELSRWPEINTDEFTPGTRIQAADLDRNPIRSPAEVSFGQGIGGIFQTQINAIIEQINKTNGAQLDPLLRLVQDHTGWPDPHSGWSFGDVFAIVNSICPGDGIEQMMDRILRRYSTHDGFNWILSWLIVTARPFTLGELAGLLCLYYAQGIELQGTTEFDDVSLETAQWQLETWLRGFIDIEQEQVTFRSEIRDIILGSTSSQEQFLWHQLRGLAHQSIADFCIRHFQSPAIIGRLHKLDEEYRNVPESESQERHIIAPLTPDGVDILFYFVQFLPFHLAQCPPAYSIATIETFLDNPTSGSEPSRIWARLYWAMTNPFLRPPGILEANSAFPTFFGLELLPLSNPPDSDMSALSLLVAAFRNHGTRVLELLQSQSFSHGTLKDALVGSVSAGDETSAIRLAECILTSTEGSEIASVFPSSLLWATAWLDLASVATILLQNGSSPDPVWELSDGFQNITPSPLYLAAYQRYSSTVKVLLDHGARIDVVRHETPLTPVNFLVLHQNLWTEFCEHDSSCLRQEMQLGPFHGAASWGSWWSIPRLLEQENNIDLNAFLTHSDYKSLRNPLVNACSSSYHRTAEALLQAGADPNARAPWSPLWLNTISCPNVKLLKCLLRHNADPNHEQLESSLLYDLVVSHQKDHEIVRMGNILLDNDPPVDIDAKTSWGGQTALMGACDLGRLSLVTWLLGRNANPSILDNDEQNPLHYAVRGGHLGVAQELIARHADLVTGEQAAQPLLILARESPEIVRLLLNSKANPERSNSKEQTLINAATVDGLHEVMEILMEKKVDLHHRDKWGATPICDAIEYSKNARILRLLIENGANLQDTEEENGSSLVHLGVNSSPEILRILLEYTKDLDLNRKNNLGRSPLLAAGSKTNIECLKLLVNAGADINQVDERGETALHNSIHWDLPDFRDLLLAQRDVEVNISSPYTGSPLHLACRKGQLESVTALLNLGADIYQMNSTTMYCCPLVATLLQDKSDNEDDDDTSSQLQIVRLLINHGADMHQIVRGAIYSPLAAACFGATSNSIDLLLDEGASPDNPDPISGRLPLHFAAGSGIDNFQVILHATHSDVTVADRFGKSALHWAAQYGHVRTVDHILSLLSTPLQRTQALAQADCDGWTPLCWAARPIKTGVCGLAQCEPRNYPDTIRLLLEHGADRSVHARWGEMTLTPLEMARRCGADMAVIKLLQPDLEDEQLPHEASQSPLQKFKFRSGTEICDICLGPTFGHRYRCSSCPEYHVCTKCYPISSDFHPREFTTDTREHHVSLDPESKEFEDPEEQAPDLPDVDLTASVDAVVAQATVNEGTVDIVGDGDEDLQEMALGSDGSF</sequence>
<dbReference type="InterPro" id="IPR056884">
    <property type="entry name" value="NPHP3-like_N"/>
</dbReference>
<evidence type="ECO:0000256" key="6">
    <source>
        <dbReference type="PROSITE-ProRule" id="PRU00023"/>
    </source>
</evidence>
<dbReference type="InterPro" id="IPR036770">
    <property type="entry name" value="Ankyrin_rpt-contain_sf"/>
</dbReference>
<evidence type="ECO:0000313" key="9">
    <source>
        <dbReference type="EMBL" id="KAJ5370375.1"/>
    </source>
</evidence>
<evidence type="ECO:0000256" key="1">
    <source>
        <dbReference type="ARBA" id="ARBA00022723"/>
    </source>
</evidence>
<dbReference type="EMBL" id="JAPZBS010000005">
    <property type="protein sequence ID" value="KAJ5370375.1"/>
    <property type="molecule type" value="Genomic_DNA"/>
</dbReference>
<keyword evidence="10" id="KW-1185">Reference proteome</keyword>
<accession>A0A9W9V8J8</accession>
<feature type="repeat" description="ANK" evidence="6">
    <location>
        <begin position="852"/>
        <end position="884"/>
    </location>
</feature>
<dbReference type="CDD" id="cd02249">
    <property type="entry name" value="ZZ"/>
    <property type="match status" value="1"/>
</dbReference>
<feature type="domain" description="ZZ-type" evidence="8">
    <location>
        <begin position="1407"/>
        <end position="1433"/>
    </location>
</feature>
<dbReference type="InterPro" id="IPR043145">
    <property type="entry name" value="Znf_ZZ_sf"/>
</dbReference>
<dbReference type="PANTHER" id="PTHR24198">
    <property type="entry name" value="ANKYRIN REPEAT AND PROTEIN KINASE DOMAIN-CONTAINING PROTEIN"/>
    <property type="match status" value="1"/>
</dbReference>
<evidence type="ECO:0000256" key="2">
    <source>
        <dbReference type="ARBA" id="ARBA00022737"/>
    </source>
</evidence>
<keyword evidence="1" id="KW-0479">Metal-binding</keyword>
<dbReference type="InterPro" id="IPR000433">
    <property type="entry name" value="Znf_ZZ"/>
</dbReference>
<name>A0A9W9V8J8_9EURO</name>
<dbReference type="SMART" id="SM00291">
    <property type="entry name" value="ZnF_ZZ"/>
    <property type="match status" value="1"/>
</dbReference>
<dbReference type="Pfam" id="PF24883">
    <property type="entry name" value="NPHP3_N"/>
    <property type="match status" value="1"/>
</dbReference>
<dbReference type="InterPro" id="IPR002110">
    <property type="entry name" value="Ankyrin_rpt"/>
</dbReference>
<evidence type="ECO:0000256" key="5">
    <source>
        <dbReference type="ARBA" id="ARBA00023043"/>
    </source>
</evidence>
<dbReference type="PROSITE" id="PS50088">
    <property type="entry name" value="ANK_REPEAT"/>
    <property type="match status" value="6"/>
</dbReference>
<dbReference type="SMART" id="SM00248">
    <property type="entry name" value="ANK"/>
    <property type="match status" value="17"/>
</dbReference>
<feature type="region of interest" description="Disordered" evidence="7">
    <location>
        <begin position="1449"/>
        <end position="1474"/>
    </location>
</feature>
<comment type="caution">
    <text evidence="9">The sequence shown here is derived from an EMBL/GenBank/DDBJ whole genome shotgun (WGS) entry which is preliminary data.</text>
</comment>
<feature type="repeat" description="ANK" evidence="6">
    <location>
        <begin position="1051"/>
        <end position="1083"/>
    </location>
</feature>
<feature type="repeat" description="ANK" evidence="6">
    <location>
        <begin position="982"/>
        <end position="1015"/>
    </location>
</feature>
<dbReference type="OrthoDB" id="341259at2759"/>
<organism evidence="9 10">
    <name type="scientific">Penicillium cataractarum</name>
    <dbReference type="NCBI Taxonomy" id="2100454"/>
    <lineage>
        <taxon>Eukaryota</taxon>
        <taxon>Fungi</taxon>
        <taxon>Dikarya</taxon>
        <taxon>Ascomycota</taxon>
        <taxon>Pezizomycotina</taxon>
        <taxon>Eurotiomycetes</taxon>
        <taxon>Eurotiomycetidae</taxon>
        <taxon>Eurotiales</taxon>
        <taxon>Aspergillaceae</taxon>
        <taxon>Penicillium</taxon>
    </lineage>
</organism>
<evidence type="ECO:0000256" key="3">
    <source>
        <dbReference type="ARBA" id="ARBA00022771"/>
    </source>
</evidence>
<dbReference type="SUPFAM" id="SSF57850">
    <property type="entry name" value="RING/U-box"/>
    <property type="match status" value="1"/>
</dbReference>
<protein>
    <recommendedName>
        <fullName evidence="8">ZZ-type domain-containing protein</fullName>
    </recommendedName>
</protein>
<dbReference type="SUPFAM" id="SSF48403">
    <property type="entry name" value="Ankyrin repeat"/>
    <property type="match status" value="4"/>
</dbReference>
<feature type="repeat" description="ANK" evidence="6">
    <location>
        <begin position="646"/>
        <end position="675"/>
    </location>
</feature>
<evidence type="ECO:0000259" key="8">
    <source>
        <dbReference type="PROSITE" id="PS01357"/>
    </source>
</evidence>
<evidence type="ECO:0000256" key="7">
    <source>
        <dbReference type="SAM" id="MobiDB-lite"/>
    </source>
</evidence>
<dbReference type="Pfam" id="PF00569">
    <property type="entry name" value="ZZ"/>
    <property type="match status" value="1"/>
</dbReference>
<keyword evidence="3" id="KW-0863">Zinc-finger</keyword>
<dbReference type="GO" id="GO:0008270">
    <property type="term" value="F:zinc ion binding"/>
    <property type="evidence" value="ECO:0007669"/>
    <property type="project" value="UniProtKB-KW"/>
</dbReference>
<gene>
    <name evidence="9" type="ORF">N7496_006467</name>
</gene>
<dbReference type="GeneID" id="81438575"/>
<keyword evidence="2" id="KW-0677">Repeat</keyword>
<dbReference type="PANTHER" id="PTHR24198:SF165">
    <property type="entry name" value="ANKYRIN REPEAT-CONTAINING PROTEIN-RELATED"/>
    <property type="match status" value="1"/>
</dbReference>
<feature type="repeat" description="ANK" evidence="6">
    <location>
        <begin position="1118"/>
        <end position="1150"/>
    </location>
</feature>
<dbReference type="PROSITE" id="PS01357">
    <property type="entry name" value="ZF_ZZ_1"/>
    <property type="match status" value="1"/>
</dbReference>
<feature type="compositionally biased region" description="Basic and acidic residues" evidence="7">
    <location>
        <begin position="1449"/>
        <end position="1463"/>
    </location>
</feature>
<reference evidence="9" key="1">
    <citation type="submission" date="2022-11" db="EMBL/GenBank/DDBJ databases">
        <authorList>
            <person name="Petersen C."/>
        </authorList>
    </citation>
    <scope>NUCLEOTIDE SEQUENCE</scope>
    <source>
        <strain evidence="9">IBT 29864</strain>
    </source>
</reference>
<dbReference type="Gene3D" id="3.30.60.90">
    <property type="match status" value="1"/>
</dbReference>
<dbReference type="RefSeq" id="XP_056554809.1">
    <property type="nucleotide sequence ID" value="XM_056699396.1"/>
</dbReference>
<dbReference type="Proteomes" id="UP001147782">
    <property type="component" value="Unassembled WGS sequence"/>
</dbReference>
<keyword evidence="4" id="KW-0862">Zinc</keyword>